<dbReference type="SUPFAM" id="SSF56784">
    <property type="entry name" value="HAD-like"/>
    <property type="match status" value="1"/>
</dbReference>
<reference evidence="4 5" key="1">
    <citation type="journal article" date="2024" name="Nat. Commun.">
        <title>Phylogenomics reveals the evolutionary origins of lichenization in chlorophyte algae.</title>
        <authorList>
            <person name="Puginier C."/>
            <person name="Libourel C."/>
            <person name="Otte J."/>
            <person name="Skaloud P."/>
            <person name="Haon M."/>
            <person name="Grisel S."/>
            <person name="Petersen M."/>
            <person name="Berrin J.G."/>
            <person name="Delaux P.M."/>
            <person name="Dal Grande F."/>
            <person name="Keller J."/>
        </authorList>
    </citation>
    <scope>NUCLEOTIDE SEQUENCE [LARGE SCALE GENOMIC DNA]</scope>
    <source>
        <strain evidence="4 5">SAG 216-7</strain>
    </source>
</reference>
<dbReference type="InterPro" id="IPR006439">
    <property type="entry name" value="HAD-SF_hydro_IA"/>
</dbReference>
<comment type="caution">
    <text evidence="4">The sequence shown here is derived from an EMBL/GenBank/DDBJ whole genome shotgun (WGS) entry which is preliminary data.</text>
</comment>
<gene>
    <name evidence="4" type="ORF">WJX75_004226</name>
</gene>
<dbReference type="Pfam" id="PF00702">
    <property type="entry name" value="Hydrolase"/>
    <property type="match status" value="1"/>
</dbReference>
<evidence type="ECO:0000256" key="2">
    <source>
        <dbReference type="ARBA" id="ARBA00022801"/>
    </source>
</evidence>
<evidence type="ECO:0000313" key="4">
    <source>
        <dbReference type="EMBL" id="KAK9917424.1"/>
    </source>
</evidence>
<evidence type="ECO:0000256" key="3">
    <source>
        <dbReference type="ARBA" id="ARBA00022842"/>
    </source>
</evidence>
<organism evidence="4 5">
    <name type="scientific">Coccomyxa subellipsoidea</name>
    <dbReference type="NCBI Taxonomy" id="248742"/>
    <lineage>
        <taxon>Eukaryota</taxon>
        <taxon>Viridiplantae</taxon>
        <taxon>Chlorophyta</taxon>
        <taxon>core chlorophytes</taxon>
        <taxon>Trebouxiophyceae</taxon>
        <taxon>Trebouxiophyceae incertae sedis</taxon>
        <taxon>Coccomyxaceae</taxon>
        <taxon>Coccomyxa</taxon>
    </lineage>
</organism>
<accession>A0ABR2YZP7</accession>
<name>A0ABR2YZP7_9CHLO</name>
<dbReference type="PANTHER" id="PTHR46470:SF3">
    <property type="entry name" value="N-ACYLNEURAMINATE-9-PHOSPHATASE"/>
    <property type="match status" value="1"/>
</dbReference>
<dbReference type="InterPro" id="IPR051400">
    <property type="entry name" value="HAD-like_hydrolase"/>
</dbReference>
<dbReference type="PANTHER" id="PTHR46470">
    <property type="entry name" value="N-ACYLNEURAMINATE-9-PHOSPHATASE"/>
    <property type="match status" value="1"/>
</dbReference>
<dbReference type="SFLD" id="SFLDS00003">
    <property type="entry name" value="Haloacid_Dehalogenase"/>
    <property type="match status" value="1"/>
</dbReference>
<dbReference type="Proteomes" id="UP001491310">
    <property type="component" value="Unassembled WGS sequence"/>
</dbReference>
<dbReference type="Gene3D" id="1.20.120.710">
    <property type="entry name" value="Haloacid dehalogenase hydrolase-like domain"/>
    <property type="match status" value="1"/>
</dbReference>
<keyword evidence="5" id="KW-1185">Reference proteome</keyword>
<evidence type="ECO:0008006" key="6">
    <source>
        <dbReference type="Google" id="ProtNLM"/>
    </source>
</evidence>
<dbReference type="SFLD" id="SFLDG01129">
    <property type="entry name" value="C1.5:_HAD__Beta-PGM__Phosphata"/>
    <property type="match status" value="1"/>
</dbReference>
<protein>
    <recommendedName>
        <fullName evidence="6">HAD family hydrolase</fullName>
    </recommendedName>
</protein>
<keyword evidence="3" id="KW-0460">Magnesium</keyword>
<evidence type="ECO:0000313" key="5">
    <source>
        <dbReference type="Proteomes" id="UP001491310"/>
    </source>
</evidence>
<evidence type="ECO:0000256" key="1">
    <source>
        <dbReference type="ARBA" id="ARBA00001946"/>
    </source>
</evidence>
<dbReference type="InterPro" id="IPR023214">
    <property type="entry name" value="HAD_sf"/>
</dbReference>
<dbReference type="PRINTS" id="PR00413">
    <property type="entry name" value="HADHALOGNASE"/>
</dbReference>
<keyword evidence="2" id="KW-0378">Hydrolase</keyword>
<dbReference type="NCBIfam" id="TIGR01549">
    <property type="entry name" value="HAD-SF-IA-v1"/>
    <property type="match status" value="1"/>
</dbReference>
<dbReference type="InterPro" id="IPR036412">
    <property type="entry name" value="HAD-like_sf"/>
</dbReference>
<sequence length="221" mass="24303">MWGSIKAVFFDMDDTLVLTGEADTRAYNDVMDLAKRLHAQIDAKALLKAWKERFLKAPWDMNHKVHVDEWRIGLWHSALISQGIDDAEMAKQLQAMFRTARLEHFILEHGVKEMVEGLKGRGLKAVIITNGHSEIQRGKLERVQAATLFDAILVGGEEIAAGGREKPAASIFLKACQLAGCQPSEAVHIGDSLGADIQGGINADLAATIWEKAQRSPVEPV</sequence>
<comment type="cofactor">
    <cofactor evidence="1">
        <name>Mg(2+)</name>
        <dbReference type="ChEBI" id="CHEBI:18420"/>
    </cofactor>
</comment>
<proteinExistence type="predicted"/>
<dbReference type="EMBL" id="JALJOT010000002">
    <property type="protein sequence ID" value="KAK9917424.1"/>
    <property type="molecule type" value="Genomic_DNA"/>
</dbReference>
<dbReference type="Gene3D" id="3.40.50.1000">
    <property type="entry name" value="HAD superfamily/HAD-like"/>
    <property type="match status" value="1"/>
</dbReference>